<feature type="region of interest" description="Disordered" evidence="2">
    <location>
        <begin position="119"/>
        <end position="149"/>
    </location>
</feature>
<comment type="caution">
    <text evidence="3">The sequence shown here is derived from an EMBL/GenBank/DDBJ whole genome shotgun (WGS) entry which is preliminary data.</text>
</comment>
<evidence type="ECO:0008006" key="5">
    <source>
        <dbReference type="Google" id="ProtNLM"/>
    </source>
</evidence>
<proteinExistence type="inferred from homology"/>
<comment type="similarity">
    <text evidence="1">Belongs to the cycloisomerase 2 family.</text>
</comment>
<dbReference type="InterPro" id="IPR019405">
    <property type="entry name" value="Lactonase_7-beta_prop"/>
</dbReference>
<organism evidence="3 4">
    <name type="scientific">Sporolactobacillus putidus</name>
    <dbReference type="NCBI Taxonomy" id="492735"/>
    <lineage>
        <taxon>Bacteria</taxon>
        <taxon>Bacillati</taxon>
        <taxon>Bacillota</taxon>
        <taxon>Bacilli</taxon>
        <taxon>Bacillales</taxon>
        <taxon>Sporolactobacillaceae</taxon>
        <taxon>Sporolactobacillus</taxon>
    </lineage>
</organism>
<name>A0A917S1N9_9BACL</name>
<reference evidence="3" key="1">
    <citation type="journal article" date="2014" name="Int. J. Syst. Evol. Microbiol.">
        <title>Complete genome sequence of Corynebacterium casei LMG S-19264T (=DSM 44701T), isolated from a smear-ripened cheese.</title>
        <authorList>
            <consortium name="US DOE Joint Genome Institute (JGI-PGF)"/>
            <person name="Walter F."/>
            <person name="Albersmeier A."/>
            <person name="Kalinowski J."/>
            <person name="Ruckert C."/>
        </authorList>
    </citation>
    <scope>NUCLEOTIDE SEQUENCE</scope>
    <source>
        <strain evidence="3">JCM 15325</strain>
    </source>
</reference>
<dbReference type="FunFam" id="2.130.10.10:FF:000306">
    <property type="entry name" value="3-carboxymuconate cyclase"/>
    <property type="match status" value="1"/>
</dbReference>
<evidence type="ECO:0000313" key="3">
    <source>
        <dbReference type="EMBL" id="GGL52407.1"/>
    </source>
</evidence>
<dbReference type="InterPro" id="IPR011048">
    <property type="entry name" value="Haem_d1_sf"/>
</dbReference>
<dbReference type="RefSeq" id="WP_188802532.1">
    <property type="nucleotide sequence ID" value="NZ_BMOK01000005.1"/>
</dbReference>
<keyword evidence="4" id="KW-1185">Reference proteome</keyword>
<dbReference type="SUPFAM" id="SSF51004">
    <property type="entry name" value="C-terminal (heme d1) domain of cytochrome cd1-nitrite reductase"/>
    <property type="match status" value="1"/>
</dbReference>
<reference evidence="3" key="2">
    <citation type="submission" date="2020-09" db="EMBL/GenBank/DDBJ databases">
        <authorList>
            <person name="Sun Q."/>
            <person name="Ohkuma M."/>
        </authorList>
    </citation>
    <scope>NUCLEOTIDE SEQUENCE</scope>
    <source>
        <strain evidence="3">JCM 15325</strain>
    </source>
</reference>
<sequence length="350" mass="37955">MSIYKGYVGTYTKGDSEGIYSFVLDTDRQVLDGVELAAKLDNPTYLAVSEDDRRLYSVIKKDAFGGVAAYAVDSAGQLESLGEQTAEGAPPCYVGADRENRHVLSANYHKGTVDIYPIGKNRGIDPASDSDHHEGSGANRSRQEGPHVHFADYTPDERFVVAVDLGTDSLTTYREAGGKLIRQDVLTFKPGTGPRHLVFHPKAPFAYVMSEISSEVIALRFDAASGHSSVFQTVSALPADFHGHNQGSAIKISSDGRFVYVSNRGANSIALFRTDKESGALTPVDHVSTEGEWPRDFALDPSEQFLIAANQNTGNLVLYTRDRETGRLAATGSELAVPDPVCVKFLHTPR</sequence>
<dbReference type="InterPro" id="IPR015943">
    <property type="entry name" value="WD40/YVTN_repeat-like_dom_sf"/>
</dbReference>
<gene>
    <name evidence="3" type="ORF">GCM10007968_15600</name>
</gene>
<dbReference type="AlphaFoldDB" id="A0A917S1N9"/>
<dbReference type="GO" id="GO:0005829">
    <property type="term" value="C:cytosol"/>
    <property type="evidence" value="ECO:0007669"/>
    <property type="project" value="TreeGrafter"/>
</dbReference>
<dbReference type="Pfam" id="PF10282">
    <property type="entry name" value="Lactonase"/>
    <property type="match status" value="1"/>
</dbReference>
<dbReference type="Proteomes" id="UP000654670">
    <property type="component" value="Unassembled WGS sequence"/>
</dbReference>
<dbReference type="PANTHER" id="PTHR30344">
    <property type="entry name" value="6-PHOSPHOGLUCONOLACTONASE-RELATED"/>
    <property type="match status" value="1"/>
</dbReference>
<dbReference type="Gene3D" id="2.130.10.10">
    <property type="entry name" value="YVTN repeat-like/Quinoprotein amine dehydrogenase"/>
    <property type="match status" value="1"/>
</dbReference>
<accession>A0A917S1N9</accession>
<protein>
    <recommendedName>
        <fullName evidence="5">6-phosphogluconolactonase</fullName>
    </recommendedName>
</protein>
<dbReference type="GO" id="GO:0017057">
    <property type="term" value="F:6-phosphogluconolactonase activity"/>
    <property type="evidence" value="ECO:0007669"/>
    <property type="project" value="TreeGrafter"/>
</dbReference>
<feature type="compositionally biased region" description="Basic and acidic residues" evidence="2">
    <location>
        <begin position="129"/>
        <end position="149"/>
    </location>
</feature>
<dbReference type="InterPro" id="IPR050282">
    <property type="entry name" value="Cycloisomerase_2"/>
</dbReference>
<evidence type="ECO:0000256" key="1">
    <source>
        <dbReference type="ARBA" id="ARBA00005564"/>
    </source>
</evidence>
<evidence type="ECO:0000313" key="4">
    <source>
        <dbReference type="Proteomes" id="UP000654670"/>
    </source>
</evidence>
<dbReference type="EMBL" id="BMOK01000005">
    <property type="protein sequence ID" value="GGL52407.1"/>
    <property type="molecule type" value="Genomic_DNA"/>
</dbReference>
<dbReference type="PANTHER" id="PTHR30344:SF1">
    <property type="entry name" value="6-PHOSPHOGLUCONOLACTONASE"/>
    <property type="match status" value="1"/>
</dbReference>
<evidence type="ECO:0000256" key="2">
    <source>
        <dbReference type="SAM" id="MobiDB-lite"/>
    </source>
</evidence>